<reference evidence="10 11" key="1">
    <citation type="submission" date="2021-05" db="EMBL/GenBank/DDBJ databases">
        <title>Culturable bacteria isolated from Daya Bay.</title>
        <authorList>
            <person name="Zheng W."/>
            <person name="Yu S."/>
            <person name="Huang Y."/>
        </authorList>
    </citation>
    <scope>NUCLEOTIDE SEQUENCE [LARGE SCALE GENOMIC DNA]</scope>
    <source>
        <strain evidence="10 11">DP4N28-5</strain>
    </source>
</reference>
<evidence type="ECO:0000256" key="2">
    <source>
        <dbReference type="ARBA" id="ARBA00005189"/>
    </source>
</evidence>
<keyword evidence="9" id="KW-0812">Transmembrane</keyword>
<evidence type="ECO:0000256" key="6">
    <source>
        <dbReference type="ARBA" id="ARBA00048586"/>
    </source>
</evidence>
<evidence type="ECO:0000256" key="8">
    <source>
        <dbReference type="RuleBase" id="RU003750"/>
    </source>
</evidence>
<evidence type="ECO:0000313" key="11">
    <source>
        <dbReference type="Proteomes" id="UP000756530"/>
    </source>
</evidence>
<accession>A0ABS6SWM9</accession>
<dbReference type="GO" id="GO:0008444">
    <property type="term" value="F:CDP-diacylglycerol-glycerol-3-phosphate 3-phosphatidyltransferase activity"/>
    <property type="evidence" value="ECO:0007669"/>
    <property type="project" value="UniProtKB-EC"/>
</dbReference>
<gene>
    <name evidence="10" type="primary">pgsA</name>
    <name evidence="10" type="ORF">KJP28_00320</name>
</gene>
<proteinExistence type="inferred from homology"/>
<evidence type="ECO:0000256" key="4">
    <source>
        <dbReference type="ARBA" id="ARBA00013170"/>
    </source>
</evidence>
<dbReference type="Pfam" id="PF01066">
    <property type="entry name" value="CDP-OH_P_transf"/>
    <property type="match status" value="1"/>
</dbReference>
<dbReference type="RefSeq" id="WP_218390241.1">
    <property type="nucleotide sequence ID" value="NZ_JAHUZE010000001.1"/>
</dbReference>
<comment type="pathway">
    <text evidence="2">Lipid metabolism.</text>
</comment>
<dbReference type="InterPro" id="IPR000462">
    <property type="entry name" value="CDP-OH_P_trans"/>
</dbReference>
<name>A0ABS6SWM9_9RHOB</name>
<keyword evidence="8 10" id="KW-0808">Transferase</keyword>
<dbReference type="EMBL" id="JAHUZE010000001">
    <property type="protein sequence ID" value="MBV7377349.1"/>
    <property type="molecule type" value="Genomic_DNA"/>
</dbReference>
<dbReference type="PANTHER" id="PTHR14269">
    <property type="entry name" value="CDP-DIACYLGLYCEROL--GLYCEROL-3-PHOSPHATE 3-PHOSPHATIDYLTRANSFERASE-RELATED"/>
    <property type="match status" value="1"/>
</dbReference>
<dbReference type="EC" id="2.7.8.5" evidence="4 7"/>
<dbReference type="Proteomes" id="UP000756530">
    <property type="component" value="Unassembled WGS sequence"/>
</dbReference>
<comment type="catalytic activity">
    <reaction evidence="6">
        <text>a CDP-1,2-diacyl-sn-glycerol + sn-glycerol 3-phosphate = a 1,2-diacyl-sn-glycero-3-phospho-(1'-sn-glycero-3'-phosphate) + CMP + H(+)</text>
        <dbReference type="Rhea" id="RHEA:12593"/>
        <dbReference type="ChEBI" id="CHEBI:15378"/>
        <dbReference type="ChEBI" id="CHEBI:57597"/>
        <dbReference type="ChEBI" id="CHEBI:58332"/>
        <dbReference type="ChEBI" id="CHEBI:60110"/>
        <dbReference type="ChEBI" id="CHEBI:60377"/>
        <dbReference type="EC" id="2.7.8.5"/>
    </reaction>
</comment>
<keyword evidence="9" id="KW-0472">Membrane</keyword>
<dbReference type="InterPro" id="IPR004570">
    <property type="entry name" value="Phosphatidylglycerol_P_synth"/>
</dbReference>
<dbReference type="InterPro" id="IPR050324">
    <property type="entry name" value="CDP-alcohol_PTase-I"/>
</dbReference>
<evidence type="ECO:0000256" key="9">
    <source>
        <dbReference type="SAM" id="Phobius"/>
    </source>
</evidence>
<dbReference type="PIRSF" id="PIRSF000847">
    <property type="entry name" value="Phos_ph_gly_syn"/>
    <property type="match status" value="1"/>
</dbReference>
<dbReference type="PANTHER" id="PTHR14269:SF62">
    <property type="entry name" value="CDP-DIACYLGLYCEROL--GLYCEROL-3-PHOSPHATE 3-PHOSPHATIDYLTRANSFERASE 1, CHLOROPLASTIC"/>
    <property type="match status" value="1"/>
</dbReference>
<evidence type="ECO:0000256" key="1">
    <source>
        <dbReference type="ARBA" id="ARBA00005042"/>
    </source>
</evidence>
<sequence length="225" mass="25093">MRWTVPNILTVARLVAVPLLPIMFLFFYRPWADYYAIAVFVLASVTDWVDGYLARKWGQESLFGAAMDPIADKALVLMALLVITAYSGLAVWIVLPAGIIIFREVFVSGLRETLGDKARALKVTGLAKWKTTVQMVALTLLFAKGVFEHYVGMQSYGMDEAIFEGVVSGEIEDELGLRWKLTGMNWTGNAGVFLLWAAALLTAITGWDYFRKALPFLREPEGKDD</sequence>
<protein>
    <recommendedName>
        <fullName evidence="5 7">CDP-diacylglycerol--glycerol-3-phosphate 3-phosphatidyltransferase</fullName>
        <ecNumber evidence="4 7">2.7.8.5</ecNumber>
    </recommendedName>
</protein>
<organism evidence="10 11">
    <name type="scientific">Maritimibacter dapengensis</name>
    <dbReference type="NCBI Taxonomy" id="2836868"/>
    <lineage>
        <taxon>Bacteria</taxon>
        <taxon>Pseudomonadati</taxon>
        <taxon>Pseudomonadota</taxon>
        <taxon>Alphaproteobacteria</taxon>
        <taxon>Rhodobacterales</taxon>
        <taxon>Roseobacteraceae</taxon>
        <taxon>Maritimibacter</taxon>
    </lineage>
</organism>
<evidence type="ECO:0000313" key="10">
    <source>
        <dbReference type="EMBL" id="MBV7377349.1"/>
    </source>
</evidence>
<feature type="transmembrane region" description="Helical" evidence="9">
    <location>
        <begin position="74"/>
        <end position="102"/>
    </location>
</feature>
<dbReference type="NCBIfam" id="TIGR00560">
    <property type="entry name" value="pgsA"/>
    <property type="match status" value="1"/>
</dbReference>
<keyword evidence="11" id="KW-1185">Reference proteome</keyword>
<evidence type="ECO:0000256" key="3">
    <source>
        <dbReference type="ARBA" id="ARBA00010441"/>
    </source>
</evidence>
<keyword evidence="9" id="KW-1133">Transmembrane helix</keyword>
<comment type="caution">
    <text evidence="10">The sequence shown here is derived from an EMBL/GenBank/DDBJ whole genome shotgun (WGS) entry which is preliminary data.</text>
</comment>
<evidence type="ECO:0000256" key="5">
    <source>
        <dbReference type="ARBA" id="ARBA00014944"/>
    </source>
</evidence>
<feature type="transmembrane region" description="Helical" evidence="9">
    <location>
        <begin position="34"/>
        <end position="53"/>
    </location>
</feature>
<dbReference type="InterPro" id="IPR048254">
    <property type="entry name" value="CDP_ALCOHOL_P_TRANSF_CS"/>
</dbReference>
<comment type="pathway">
    <text evidence="1">Phospholipid metabolism; phosphatidylglycerol biosynthesis; phosphatidylglycerol from CDP-diacylglycerol: step 1/2.</text>
</comment>
<evidence type="ECO:0000256" key="7">
    <source>
        <dbReference type="NCBIfam" id="TIGR00560"/>
    </source>
</evidence>
<dbReference type="PROSITE" id="PS00379">
    <property type="entry name" value="CDP_ALCOHOL_P_TRANSF"/>
    <property type="match status" value="1"/>
</dbReference>
<feature type="transmembrane region" description="Helical" evidence="9">
    <location>
        <begin position="7"/>
        <end position="28"/>
    </location>
</feature>
<comment type="similarity">
    <text evidence="3 8">Belongs to the CDP-alcohol phosphatidyltransferase class-I family.</text>
</comment>
<feature type="transmembrane region" description="Helical" evidence="9">
    <location>
        <begin position="190"/>
        <end position="210"/>
    </location>
</feature>